<evidence type="ECO:0008006" key="3">
    <source>
        <dbReference type="Google" id="ProtNLM"/>
    </source>
</evidence>
<dbReference type="OrthoDB" id="1466693at2"/>
<sequence>MKKNLLFIFFIFLTSFAYADKLELSGIYLGKNVYVMNPFSDSGVGYCVYQVTVNGQTSSDEIGSSAFEIDLSQFGFDIGEKVNIVLHYKGGCLPRITNPEAIKPKSTFEIQTAEVDKNGILHWTTREESGSIPFVVQQYRWNKWIIVGEVEGNGLPTINKYKLNVRTHTGKNIFRLSQTDYTGNANYSPRITHESQKPKVEFGPEKVKDELLFTSETLYEIYDQYGNIIFKGFGNKVNLENLQSGLYYINYDNTMGSFRKK</sequence>
<comment type="caution">
    <text evidence="1">The sequence shown here is derived from an EMBL/GenBank/DDBJ whole genome shotgun (WGS) entry which is preliminary data.</text>
</comment>
<keyword evidence="2" id="KW-1185">Reference proteome</keyword>
<dbReference type="RefSeq" id="WP_110362020.1">
    <property type="nucleotide sequence ID" value="NZ_QFLI01000009.1"/>
</dbReference>
<organism evidence="1 2">
    <name type="scientific">Marinifilum breve</name>
    <dbReference type="NCBI Taxonomy" id="2184082"/>
    <lineage>
        <taxon>Bacteria</taxon>
        <taxon>Pseudomonadati</taxon>
        <taxon>Bacteroidota</taxon>
        <taxon>Bacteroidia</taxon>
        <taxon>Marinilabiliales</taxon>
        <taxon>Marinifilaceae</taxon>
    </lineage>
</organism>
<dbReference type="Proteomes" id="UP000248079">
    <property type="component" value="Unassembled WGS sequence"/>
</dbReference>
<dbReference type="EMBL" id="QFLI01000009">
    <property type="protein sequence ID" value="PXX97725.1"/>
    <property type="molecule type" value="Genomic_DNA"/>
</dbReference>
<protein>
    <recommendedName>
        <fullName evidence="3">Secretion system C-terminal sorting domain-containing protein</fullName>
    </recommendedName>
</protein>
<evidence type="ECO:0000313" key="1">
    <source>
        <dbReference type="EMBL" id="PXX97725.1"/>
    </source>
</evidence>
<name>A0A2V3ZTG8_9BACT</name>
<accession>A0A2V3ZTG8</accession>
<proteinExistence type="predicted"/>
<reference evidence="1 2" key="1">
    <citation type="submission" date="2018-05" db="EMBL/GenBank/DDBJ databases">
        <title>Marinifilum breve JC075T sp. nov., a marine bacterium isolated from Yongle Blue Hole in the South China Sea.</title>
        <authorList>
            <person name="Fu T."/>
        </authorList>
    </citation>
    <scope>NUCLEOTIDE SEQUENCE [LARGE SCALE GENOMIC DNA]</scope>
    <source>
        <strain evidence="1 2">JC075</strain>
    </source>
</reference>
<dbReference type="AlphaFoldDB" id="A0A2V3ZTG8"/>
<evidence type="ECO:0000313" key="2">
    <source>
        <dbReference type="Proteomes" id="UP000248079"/>
    </source>
</evidence>
<gene>
    <name evidence="1" type="ORF">DF185_17295</name>
</gene>